<feature type="region of interest" description="Disordered" evidence="1">
    <location>
        <begin position="1"/>
        <end position="25"/>
    </location>
</feature>
<evidence type="ECO:0000313" key="3">
    <source>
        <dbReference type="Proteomes" id="UP001292094"/>
    </source>
</evidence>
<evidence type="ECO:0000313" key="2">
    <source>
        <dbReference type="EMBL" id="KAK4289179.1"/>
    </source>
</evidence>
<dbReference type="AlphaFoldDB" id="A0AAE1NFN0"/>
<dbReference type="Proteomes" id="UP001292094">
    <property type="component" value="Unassembled WGS sequence"/>
</dbReference>
<sequence>MPEGGGGGGGGGARVASPSQPSTLPVTQLDKSLTVSVTPCMAHSSVNEHSTSLDSIAPASPHLTTCLTTHVFHASHVILTFDTSRVTTHSSYLRFTPPVLLTPHASRPTYASQSTYTSLLPFYLRLTSPVLLTPHAFRPTYTSRLTIYLNLTPYCHHTRSPSTEFSITTHFPMDSVGVQKKTTATIGGGFNMLRRSPVTDGNEFCTESVNVKIFLRNENIRLASSAEPRKTCLLLVGPPGHPKDKLMKPMEASLRFIQILSLSSLACGAGRVPVFHLASVGDVTLTRTRGDTCQTRRPPPVPPP</sequence>
<evidence type="ECO:0000256" key="1">
    <source>
        <dbReference type="SAM" id="MobiDB-lite"/>
    </source>
</evidence>
<accession>A0AAE1NFN0</accession>
<name>A0AAE1NFN0_9EUCA</name>
<dbReference type="EMBL" id="JAWZYT010005957">
    <property type="protein sequence ID" value="KAK4289179.1"/>
    <property type="molecule type" value="Genomic_DNA"/>
</dbReference>
<proteinExistence type="predicted"/>
<protein>
    <submittedName>
        <fullName evidence="2">Uncharacterized protein</fullName>
    </submittedName>
</protein>
<keyword evidence="3" id="KW-1185">Reference proteome</keyword>
<feature type="compositionally biased region" description="Gly residues" evidence="1">
    <location>
        <begin position="1"/>
        <end position="13"/>
    </location>
</feature>
<comment type="caution">
    <text evidence="2">The sequence shown here is derived from an EMBL/GenBank/DDBJ whole genome shotgun (WGS) entry which is preliminary data.</text>
</comment>
<organism evidence="2 3">
    <name type="scientific">Petrolisthes manimaculis</name>
    <dbReference type="NCBI Taxonomy" id="1843537"/>
    <lineage>
        <taxon>Eukaryota</taxon>
        <taxon>Metazoa</taxon>
        <taxon>Ecdysozoa</taxon>
        <taxon>Arthropoda</taxon>
        <taxon>Crustacea</taxon>
        <taxon>Multicrustacea</taxon>
        <taxon>Malacostraca</taxon>
        <taxon>Eumalacostraca</taxon>
        <taxon>Eucarida</taxon>
        <taxon>Decapoda</taxon>
        <taxon>Pleocyemata</taxon>
        <taxon>Anomura</taxon>
        <taxon>Galatheoidea</taxon>
        <taxon>Porcellanidae</taxon>
        <taxon>Petrolisthes</taxon>
    </lineage>
</organism>
<gene>
    <name evidence="2" type="ORF">Pmani_037840</name>
</gene>
<reference evidence="2" key="1">
    <citation type="submission" date="2023-11" db="EMBL/GenBank/DDBJ databases">
        <title>Genome assemblies of two species of porcelain crab, Petrolisthes cinctipes and Petrolisthes manimaculis (Anomura: Porcellanidae).</title>
        <authorList>
            <person name="Angst P."/>
        </authorList>
    </citation>
    <scope>NUCLEOTIDE SEQUENCE</scope>
    <source>
        <strain evidence="2">PB745_02</strain>
        <tissue evidence="2">Gill</tissue>
    </source>
</reference>